<feature type="non-terminal residue" evidence="1">
    <location>
        <position position="1"/>
    </location>
</feature>
<protein>
    <submittedName>
        <fullName evidence="1">Uncharacterized protein</fullName>
    </submittedName>
</protein>
<sequence>EQAVKSWEFPGDEFVTYKFVVQIFCPTPPVRYACCTDVGLMGNHTYLHQ</sequence>
<accession>A0AAU9WXY3</accession>
<proteinExistence type="predicted"/>
<reference evidence="1 2" key="1">
    <citation type="submission" date="2022-05" db="EMBL/GenBank/DDBJ databases">
        <authorList>
            <consortium name="Genoscope - CEA"/>
            <person name="William W."/>
        </authorList>
    </citation>
    <scope>NUCLEOTIDE SEQUENCE [LARGE SCALE GENOMIC DNA]</scope>
</reference>
<gene>
    <name evidence="1" type="ORF">PMEA_00013964</name>
</gene>
<evidence type="ECO:0000313" key="1">
    <source>
        <dbReference type="EMBL" id="CAH3129467.1"/>
    </source>
</evidence>
<dbReference type="AlphaFoldDB" id="A0AAU9WXY3"/>
<organism evidence="1 2">
    <name type="scientific">Pocillopora meandrina</name>
    <dbReference type="NCBI Taxonomy" id="46732"/>
    <lineage>
        <taxon>Eukaryota</taxon>
        <taxon>Metazoa</taxon>
        <taxon>Cnidaria</taxon>
        <taxon>Anthozoa</taxon>
        <taxon>Hexacorallia</taxon>
        <taxon>Scleractinia</taxon>
        <taxon>Astrocoeniina</taxon>
        <taxon>Pocilloporidae</taxon>
        <taxon>Pocillopora</taxon>
    </lineage>
</organism>
<keyword evidence="2" id="KW-1185">Reference proteome</keyword>
<comment type="caution">
    <text evidence="1">The sequence shown here is derived from an EMBL/GenBank/DDBJ whole genome shotgun (WGS) entry which is preliminary data.</text>
</comment>
<name>A0AAU9WXY3_9CNID</name>
<dbReference type="EMBL" id="CALNXJ010000024">
    <property type="protein sequence ID" value="CAH3129467.1"/>
    <property type="molecule type" value="Genomic_DNA"/>
</dbReference>
<dbReference type="Proteomes" id="UP001159428">
    <property type="component" value="Unassembled WGS sequence"/>
</dbReference>
<evidence type="ECO:0000313" key="2">
    <source>
        <dbReference type="Proteomes" id="UP001159428"/>
    </source>
</evidence>